<evidence type="ECO:0000259" key="2">
    <source>
        <dbReference type="PROSITE" id="PS51903"/>
    </source>
</evidence>
<protein>
    <submittedName>
        <fullName evidence="3">ClpA/ClpB-like protein</fullName>
    </submittedName>
</protein>
<dbReference type="InterPro" id="IPR004176">
    <property type="entry name" value="Clp_R_N"/>
</dbReference>
<evidence type="ECO:0000313" key="4">
    <source>
        <dbReference type="Proteomes" id="UP000321261"/>
    </source>
</evidence>
<gene>
    <name evidence="3" type="ORF">FHX44_11437</name>
</gene>
<dbReference type="InterPro" id="IPR036628">
    <property type="entry name" value="Clp_N_dom_sf"/>
</dbReference>
<comment type="caution">
    <text evidence="3">The sequence shown here is derived from an EMBL/GenBank/DDBJ whole genome shotgun (WGS) entry which is preliminary data.</text>
</comment>
<dbReference type="Pfam" id="PF02861">
    <property type="entry name" value="Clp_N"/>
    <property type="match status" value="1"/>
</dbReference>
<dbReference type="Gene3D" id="1.10.1780.10">
    <property type="entry name" value="Clp, N-terminal domain"/>
    <property type="match status" value="1"/>
</dbReference>
<dbReference type="Proteomes" id="UP000321261">
    <property type="component" value="Unassembled WGS sequence"/>
</dbReference>
<keyword evidence="4" id="KW-1185">Reference proteome</keyword>
<keyword evidence="1" id="KW-0677">Repeat</keyword>
<organism evidence="3 4">
    <name type="scientific">Pseudonocardia hierapolitana</name>
    <dbReference type="NCBI Taxonomy" id="1128676"/>
    <lineage>
        <taxon>Bacteria</taxon>
        <taxon>Bacillati</taxon>
        <taxon>Actinomycetota</taxon>
        <taxon>Actinomycetes</taxon>
        <taxon>Pseudonocardiales</taxon>
        <taxon>Pseudonocardiaceae</taxon>
        <taxon>Pseudonocardia</taxon>
    </lineage>
</organism>
<dbReference type="EMBL" id="VIWU01000001">
    <property type="protein sequence ID" value="TWF74556.1"/>
    <property type="molecule type" value="Genomic_DNA"/>
</dbReference>
<proteinExistence type="predicted"/>
<sequence length="235" mass="26373">MPTDDAAPLLPTPRYRDVLRHAEVEARRRGHHHLGAEHLLLGILDGDESAATAAIAKFVDLPTVRRELERILASETYARSHTGPVPRPRDSDERSDTVPVLLVRGDERQRAVIRWWWTARGPEDVYRAEMEWSGPAIEVSANDMFEVLVRIREQLEPQGWFVAVQGSRLDTFPSGMQRDMGGGLSVYVMRMGEPARLQDVVDTFAEADPSTLATVAAQRAHAEEWGRSMRAGSER</sequence>
<dbReference type="AlphaFoldDB" id="A0A561SI48"/>
<dbReference type="SUPFAM" id="SSF81923">
    <property type="entry name" value="Double Clp-N motif"/>
    <property type="match status" value="1"/>
</dbReference>
<evidence type="ECO:0000256" key="1">
    <source>
        <dbReference type="PROSITE-ProRule" id="PRU01251"/>
    </source>
</evidence>
<name>A0A561SI48_9PSEU</name>
<dbReference type="RefSeq" id="WP_170308739.1">
    <property type="nucleotide sequence ID" value="NZ_VIWU01000001.1"/>
</dbReference>
<reference evidence="3 4" key="1">
    <citation type="submission" date="2019-06" db="EMBL/GenBank/DDBJ databases">
        <title>Sequencing the genomes of 1000 actinobacteria strains.</title>
        <authorList>
            <person name="Klenk H.-P."/>
        </authorList>
    </citation>
    <scope>NUCLEOTIDE SEQUENCE [LARGE SCALE GENOMIC DNA]</scope>
    <source>
        <strain evidence="3 4">DSM 45671</strain>
    </source>
</reference>
<dbReference type="PROSITE" id="PS51903">
    <property type="entry name" value="CLP_R"/>
    <property type="match status" value="1"/>
</dbReference>
<feature type="domain" description="Clp R" evidence="2">
    <location>
        <begin position="1"/>
        <end position="74"/>
    </location>
</feature>
<evidence type="ECO:0000313" key="3">
    <source>
        <dbReference type="EMBL" id="TWF74556.1"/>
    </source>
</evidence>
<accession>A0A561SI48</accession>